<evidence type="ECO:0000256" key="1">
    <source>
        <dbReference type="ARBA" id="ARBA00022729"/>
    </source>
</evidence>
<dbReference type="Proteomes" id="UP000607653">
    <property type="component" value="Unassembled WGS sequence"/>
</dbReference>
<evidence type="ECO:0000313" key="6">
    <source>
        <dbReference type="Proteomes" id="UP000607653"/>
    </source>
</evidence>
<dbReference type="InterPro" id="IPR035513">
    <property type="entry name" value="Invertase/methylesterase_inhib"/>
</dbReference>
<protein>
    <recommendedName>
        <fullName evidence="7">Pectinesterase inhibitor domain-containing protein</fullName>
    </recommendedName>
</protein>
<dbReference type="PANTHER" id="PTHR35357:SF17">
    <property type="entry name" value="PECTINESTERASE INHIBITOR 12"/>
    <property type="match status" value="1"/>
</dbReference>
<dbReference type="EMBL" id="DUZY01000005">
    <property type="protein sequence ID" value="DAD39346.1"/>
    <property type="molecule type" value="Genomic_DNA"/>
</dbReference>
<dbReference type="NCBIfam" id="TIGR01614">
    <property type="entry name" value="PME_inhib"/>
    <property type="match status" value="1"/>
</dbReference>
<evidence type="ECO:0000256" key="4">
    <source>
        <dbReference type="SAM" id="SignalP"/>
    </source>
</evidence>
<gene>
    <name evidence="5" type="ORF">HUJ06_013669</name>
</gene>
<evidence type="ECO:0008006" key="7">
    <source>
        <dbReference type="Google" id="ProtNLM"/>
    </source>
</evidence>
<dbReference type="GO" id="GO:0004857">
    <property type="term" value="F:enzyme inhibitor activity"/>
    <property type="evidence" value="ECO:0007669"/>
    <property type="project" value="InterPro"/>
</dbReference>
<dbReference type="SUPFAM" id="SSF101148">
    <property type="entry name" value="Plant invertase/pectin methylesterase inhibitor"/>
    <property type="match status" value="1"/>
</dbReference>
<dbReference type="InterPro" id="IPR006501">
    <property type="entry name" value="Pectinesterase_inhib_dom"/>
</dbReference>
<dbReference type="AlphaFoldDB" id="A0A822Z8G4"/>
<evidence type="ECO:0000256" key="2">
    <source>
        <dbReference type="ARBA" id="ARBA00023157"/>
    </source>
</evidence>
<dbReference type="PANTHER" id="PTHR35357">
    <property type="entry name" value="OS02G0537100 PROTEIN"/>
    <property type="match status" value="1"/>
</dbReference>
<evidence type="ECO:0000256" key="3">
    <source>
        <dbReference type="ARBA" id="ARBA00038471"/>
    </source>
</evidence>
<accession>A0A822Z8G4</accession>
<comment type="similarity">
    <text evidence="3">Belongs to the PMEI family.</text>
</comment>
<keyword evidence="1 4" id="KW-0732">Signal</keyword>
<dbReference type="Gene3D" id="1.20.140.40">
    <property type="entry name" value="Invertase/pectin methylesterase inhibitor family protein"/>
    <property type="match status" value="1"/>
</dbReference>
<comment type="caution">
    <text evidence="5">The sequence shown here is derived from an EMBL/GenBank/DDBJ whole genome shotgun (WGS) entry which is preliminary data.</text>
</comment>
<keyword evidence="6" id="KW-1185">Reference proteome</keyword>
<sequence length="162" mass="18773">MNLLFSIFSLSFCLFFSSHSNVLVSNIISQTCRACAKRSPYLSYNFYVTCLQAVPERVAVRIFKDLMTIWNYTLIQILHYETRIRYFKYEDYNSANVYISEAMESASTCNSGFEEGVVNPLMKERDNFIQLCEIALVISNFPLVFSFSSRVISILSHLFIDK</sequence>
<keyword evidence="2" id="KW-1015">Disulfide bond</keyword>
<feature type="signal peptide" evidence="4">
    <location>
        <begin position="1"/>
        <end position="20"/>
    </location>
</feature>
<name>A0A822Z8G4_NELNU</name>
<proteinExistence type="inferred from homology"/>
<feature type="chain" id="PRO_5032910943" description="Pectinesterase inhibitor domain-containing protein" evidence="4">
    <location>
        <begin position="21"/>
        <end position="162"/>
    </location>
</feature>
<evidence type="ECO:0000313" key="5">
    <source>
        <dbReference type="EMBL" id="DAD39346.1"/>
    </source>
</evidence>
<reference evidence="5 6" key="1">
    <citation type="journal article" date="2020" name="Mol. Biol. Evol.">
        <title>Distinct Expression and Methylation Patterns for Genes with Different Fates following a Single Whole-Genome Duplication in Flowering Plants.</title>
        <authorList>
            <person name="Shi T."/>
            <person name="Rahmani R.S."/>
            <person name="Gugger P.F."/>
            <person name="Wang M."/>
            <person name="Li H."/>
            <person name="Zhang Y."/>
            <person name="Li Z."/>
            <person name="Wang Q."/>
            <person name="Van de Peer Y."/>
            <person name="Marchal K."/>
            <person name="Chen J."/>
        </authorList>
    </citation>
    <scope>NUCLEOTIDE SEQUENCE [LARGE SCALE GENOMIC DNA]</scope>
    <source>
        <tissue evidence="5">Leaf</tissue>
    </source>
</reference>
<organism evidence="5 6">
    <name type="scientific">Nelumbo nucifera</name>
    <name type="common">Sacred lotus</name>
    <dbReference type="NCBI Taxonomy" id="4432"/>
    <lineage>
        <taxon>Eukaryota</taxon>
        <taxon>Viridiplantae</taxon>
        <taxon>Streptophyta</taxon>
        <taxon>Embryophyta</taxon>
        <taxon>Tracheophyta</taxon>
        <taxon>Spermatophyta</taxon>
        <taxon>Magnoliopsida</taxon>
        <taxon>Proteales</taxon>
        <taxon>Nelumbonaceae</taxon>
        <taxon>Nelumbo</taxon>
    </lineage>
</organism>